<evidence type="ECO:0000256" key="2">
    <source>
        <dbReference type="SAM" id="Phobius"/>
    </source>
</evidence>
<dbReference type="Proteomes" id="UP001150238">
    <property type="component" value="Unassembled WGS sequence"/>
</dbReference>
<organism evidence="3 4">
    <name type="scientific">Lentinula lateritia</name>
    <dbReference type="NCBI Taxonomy" id="40482"/>
    <lineage>
        <taxon>Eukaryota</taxon>
        <taxon>Fungi</taxon>
        <taxon>Dikarya</taxon>
        <taxon>Basidiomycota</taxon>
        <taxon>Agaricomycotina</taxon>
        <taxon>Agaricomycetes</taxon>
        <taxon>Agaricomycetidae</taxon>
        <taxon>Agaricales</taxon>
        <taxon>Marasmiineae</taxon>
        <taxon>Omphalotaceae</taxon>
        <taxon>Lentinula</taxon>
    </lineage>
</organism>
<gene>
    <name evidence="3" type="ORF">C8J55DRAFT_487637</name>
</gene>
<sequence>MPLGCELWLSFCTVPPLLPLSALLIVYCIHKCASKSDFHFQTLSCAPTRPTCYIPLHRNKIMNDVQLHQYHQHLQSNNTYLGRHDDSLPGPGFFFYNNSMHYWTREITKLLTKSDVEPTRYLWFNEGGHQNDLHVKFGIACFRPRSYAEPIDGRLADLIPAQFKTNTRWIEAAPTICMADINVIDHTGAAVPENLLASTLGGATVDIAFTLRGWKFGRDATWGFALDVKQIVVLRPEQTEIAPPFPFYNPITPPRSNTAYYPPMPMTPSNTAGSSITRTMMRSSNGYPVVHAPVPNYMGPYANFASGGGVGSIGNAVHHSDQALCVAPYINNANIMNGPTNIRNGVHSNGVNNAPFPFLNTINQPTDFNPGASSNGITSDTQNFTSGYMAQYMTSSHVDGQTPSSTMVANTAEPLNPQVLTSRVQLRSPFHGSANVNNTALQQQLFTHEAEFITDVNPPSPRCSQPPFPPNEEPHSNIVMPNFEWEDDSIAKSPLVISKRKRKTRTFPDMRTSSAVNTTVNRSSPDHSSTIGRPAVSQAQVPTVPYTTDSYPNNAGPASARTLSAYHTTGEHHTGTHTPTNEGDAGNVKGQKRAAPDESGDNPIPSKSAKSDTSHHVRGGKGN</sequence>
<dbReference type="EMBL" id="JANVFS010000010">
    <property type="protein sequence ID" value="KAJ4486667.1"/>
    <property type="molecule type" value="Genomic_DNA"/>
</dbReference>
<keyword evidence="2" id="KW-0812">Transmembrane</keyword>
<reference evidence="3" key="2">
    <citation type="journal article" date="2023" name="Proc. Natl. Acad. Sci. U.S.A.">
        <title>A global phylogenomic analysis of the shiitake genus Lentinula.</title>
        <authorList>
            <person name="Sierra-Patev S."/>
            <person name="Min B."/>
            <person name="Naranjo-Ortiz M."/>
            <person name="Looney B."/>
            <person name="Konkel Z."/>
            <person name="Slot J.C."/>
            <person name="Sakamoto Y."/>
            <person name="Steenwyk J.L."/>
            <person name="Rokas A."/>
            <person name="Carro J."/>
            <person name="Camarero S."/>
            <person name="Ferreira P."/>
            <person name="Molpeceres G."/>
            <person name="Ruiz-Duenas F.J."/>
            <person name="Serrano A."/>
            <person name="Henrissat B."/>
            <person name="Drula E."/>
            <person name="Hughes K.W."/>
            <person name="Mata J.L."/>
            <person name="Ishikawa N.K."/>
            <person name="Vargas-Isla R."/>
            <person name="Ushijima S."/>
            <person name="Smith C.A."/>
            <person name="Donoghue J."/>
            <person name="Ahrendt S."/>
            <person name="Andreopoulos W."/>
            <person name="He G."/>
            <person name="LaButti K."/>
            <person name="Lipzen A."/>
            <person name="Ng V."/>
            <person name="Riley R."/>
            <person name="Sandor L."/>
            <person name="Barry K."/>
            <person name="Martinez A.T."/>
            <person name="Xiao Y."/>
            <person name="Gibbons J.G."/>
            <person name="Terashima K."/>
            <person name="Grigoriev I.V."/>
            <person name="Hibbett D."/>
        </authorList>
    </citation>
    <scope>NUCLEOTIDE SEQUENCE</scope>
    <source>
        <strain evidence="3">Sp2 HRB7682 ss15</strain>
    </source>
</reference>
<reference evidence="3" key="1">
    <citation type="submission" date="2022-08" db="EMBL/GenBank/DDBJ databases">
        <authorList>
            <consortium name="DOE Joint Genome Institute"/>
            <person name="Min B."/>
            <person name="Riley R."/>
            <person name="Sierra-Patev S."/>
            <person name="Naranjo-Ortiz M."/>
            <person name="Looney B."/>
            <person name="Konkel Z."/>
            <person name="Slot J.C."/>
            <person name="Sakamoto Y."/>
            <person name="Steenwyk J.L."/>
            <person name="Rokas A."/>
            <person name="Carro J."/>
            <person name="Camarero S."/>
            <person name="Ferreira P."/>
            <person name="Molpeceres G."/>
            <person name="Ruiz-Duenas F.J."/>
            <person name="Serrano A."/>
            <person name="Henrissat B."/>
            <person name="Drula E."/>
            <person name="Hughes K.W."/>
            <person name="Mata J.L."/>
            <person name="Ishikawa N.K."/>
            <person name="Vargas-Isla R."/>
            <person name="Ushijima S."/>
            <person name="Smith C.A."/>
            <person name="Ahrendt S."/>
            <person name="Andreopoulos W."/>
            <person name="He G."/>
            <person name="Labutti K."/>
            <person name="Lipzen A."/>
            <person name="Ng V."/>
            <person name="Sandor L."/>
            <person name="Barry K."/>
            <person name="Martinez A.T."/>
            <person name="Xiao Y."/>
            <person name="Gibbons J.G."/>
            <person name="Terashima K."/>
            <person name="Hibbett D.S."/>
            <person name="Grigoriev I.V."/>
        </authorList>
    </citation>
    <scope>NUCLEOTIDE SEQUENCE</scope>
    <source>
        <strain evidence="3">Sp2 HRB7682 ss15</strain>
    </source>
</reference>
<evidence type="ECO:0000256" key="1">
    <source>
        <dbReference type="SAM" id="MobiDB-lite"/>
    </source>
</evidence>
<feature type="compositionally biased region" description="Polar residues" evidence="1">
    <location>
        <begin position="511"/>
        <end position="553"/>
    </location>
</feature>
<dbReference type="AlphaFoldDB" id="A0A9W9DUV6"/>
<feature type="region of interest" description="Disordered" evidence="1">
    <location>
        <begin position="502"/>
        <end position="623"/>
    </location>
</feature>
<accession>A0A9W9DUV6</accession>
<protein>
    <submittedName>
        <fullName evidence="3">Uncharacterized protein</fullName>
    </submittedName>
</protein>
<feature type="transmembrane region" description="Helical" evidence="2">
    <location>
        <begin position="7"/>
        <end position="27"/>
    </location>
</feature>
<comment type="caution">
    <text evidence="3">The sequence shown here is derived from an EMBL/GenBank/DDBJ whole genome shotgun (WGS) entry which is preliminary data.</text>
</comment>
<keyword evidence="2" id="KW-1133">Transmembrane helix</keyword>
<evidence type="ECO:0000313" key="3">
    <source>
        <dbReference type="EMBL" id="KAJ4486667.1"/>
    </source>
</evidence>
<keyword evidence="2" id="KW-0472">Membrane</keyword>
<proteinExistence type="predicted"/>
<evidence type="ECO:0000313" key="4">
    <source>
        <dbReference type="Proteomes" id="UP001150238"/>
    </source>
</evidence>
<name>A0A9W9DUV6_9AGAR</name>